<reference evidence="1 2" key="1">
    <citation type="submission" date="2018-08" db="EMBL/GenBank/DDBJ databases">
        <title>Meiothermus hypogaeus DSM 23238 genome sequencing project.</title>
        <authorList>
            <person name="Da Costa M.S."/>
            <person name="Albuquerque L."/>
            <person name="Raposo P."/>
            <person name="Froufe H.J.C."/>
            <person name="Barroso C.S."/>
            <person name="Egas C."/>
        </authorList>
    </citation>
    <scope>NUCLEOTIDE SEQUENCE [LARGE SCALE GENOMIC DNA]</scope>
    <source>
        <strain evidence="1 2">DSM 23238</strain>
    </source>
</reference>
<name>A0ABX9MTH6_9DEIN</name>
<accession>A0ABX9MTH6</accession>
<comment type="caution">
    <text evidence="1">The sequence shown here is derived from an EMBL/GenBank/DDBJ whole genome shotgun (WGS) entry which is preliminary data.</text>
</comment>
<proteinExistence type="predicted"/>
<gene>
    <name evidence="1" type="ORF">Mhypo_00245</name>
</gene>
<evidence type="ECO:0000313" key="1">
    <source>
        <dbReference type="EMBL" id="RIH80735.1"/>
    </source>
</evidence>
<protein>
    <submittedName>
        <fullName evidence="1">Uncharacterized protein</fullName>
    </submittedName>
</protein>
<evidence type="ECO:0000313" key="2">
    <source>
        <dbReference type="Proteomes" id="UP000265443"/>
    </source>
</evidence>
<dbReference type="EMBL" id="QWKY01000003">
    <property type="protein sequence ID" value="RIH80735.1"/>
    <property type="molecule type" value="Genomic_DNA"/>
</dbReference>
<sequence length="31" mass="3160">MSAVLSGVECAVNRAFVFMLSALTPTGGARC</sequence>
<organism evidence="1 2">
    <name type="scientific">Meiothermus hypogaeus</name>
    <dbReference type="NCBI Taxonomy" id="884155"/>
    <lineage>
        <taxon>Bacteria</taxon>
        <taxon>Thermotogati</taxon>
        <taxon>Deinococcota</taxon>
        <taxon>Deinococci</taxon>
        <taxon>Thermales</taxon>
        <taxon>Thermaceae</taxon>
        <taxon>Meiothermus</taxon>
    </lineage>
</organism>
<dbReference type="Proteomes" id="UP000265443">
    <property type="component" value="Unassembled WGS sequence"/>
</dbReference>
<keyword evidence="2" id="KW-1185">Reference proteome</keyword>